<protein>
    <submittedName>
        <fullName evidence="2">Uncharacterized protein</fullName>
    </submittedName>
</protein>
<gene>
    <name evidence="2" type="ORF">V7S98_03450</name>
</gene>
<keyword evidence="1" id="KW-1133">Transmembrane helix</keyword>
<organism evidence="2 3">
    <name type="scientific">Pseudomonas farsensis</name>
    <dbReference type="NCBI Taxonomy" id="2745492"/>
    <lineage>
        <taxon>Bacteria</taxon>
        <taxon>Pseudomonadati</taxon>
        <taxon>Pseudomonadota</taxon>
        <taxon>Gammaproteobacteria</taxon>
        <taxon>Pseudomonadales</taxon>
        <taxon>Pseudomonadaceae</taxon>
        <taxon>Pseudomonas</taxon>
    </lineage>
</organism>
<evidence type="ECO:0000313" key="2">
    <source>
        <dbReference type="EMBL" id="MEJ5862275.1"/>
    </source>
</evidence>
<dbReference type="EMBL" id="JBBHLC010000005">
    <property type="protein sequence ID" value="MEJ5862275.1"/>
    <property type="molecule type" value="Genomic_DNA"/>
</dbReference>
<reference evidence="2 3" key="1">
    <citation type="submission" date="2024-02" db="EMBL/GenBank/DDBJ databases">
        <title>Identification of pathogenicity and growth-promoting function of Pseudomonas putida variant.</title>
        <authorList>
            <person name="Sun J."/>
        </authorList>
    </citation>
    <scope>NUCLEOTIDE SEQUENCE [LARGE SCALE GENOMIC DNA]</scope>
    <source>
        <strain evidence="2 3">A03</strain>
    </source>
</reference>
<accession>A0ABU8QNR5</accession>
<keyword evidence="1" id="KW-0812">Transmembrane</keyword>
<keyword evidence="3" id="KW-1185">Reference proteome</keyword>
<name>A0ABU8QNR5_9PSED</name>
<dbReference type="Proteomes" id="UP001380290">
    <property type="component" value="Unassembled WGS sequence"/>
</dbReference>
<sequence>MAPELNAKTLSARHSFNAASCALAGCWTYYVSWVGIITPSFSAIGCLMARSLRMQNKLHSLYLIDVGIALLDDDNLVNKLWTLRQGEWLDLNATTLTCEPLQKYRLEYMVTRGPIPGHWAYRPFDPTELNLMFTAKHCDDIAHAWTLDRL</sequence>
<keyword evidence="1" id="KW-0472">Membrane</keyword>
<comment type="caution">
    <text evidence="2">The sequence shown here is derived from an EMBL/GenBank/DDBJ whole genome shotgun (WGS) entry which is preliminary data.</text>
</comment>
<evidence type="ECO:0000313" key="3">
    <source>
        <dbReference type="Proteomes" id="UP001380290"/>
    </source>
</evidence>
<feature type="transmembrane region" description="Helical" evidence="1">
    <location>
        <begin position="27"/>
        <end position="49"/>
    </location>
</feature>
<proteinExistence type="predicted"/>
<evidence type="ECO:0000256" key="1">
    <source>
        <dbReference type="SAM" id="Phobius"/>
    </source>
</evidence>
<dbReference type="RefSeq" id="WP_339598295.1">
    <property type="nucleotide sequence ID" value="NZ_JBBHLC010000005.1"/>
</dbReference>